<protein>
    <recommendedName>
        <fullName evidence="4">Energy-coupling factor transport system substrate-specific component</fullName>
    </recommendedName>
</protein>
<keyword evidence="1" id="KW-0472">Membrane</keyword>
<evidence type="ECO:0000313" key="3">
    <source>
        <dbReference type="Proteomes" id="UP000184088"/>
    </source>
</evidence>
<dbReference type="Proteomes" id="UP000184088">
    <property type="component" value="Unassembled WGS sequence"/>
</dbReference>
<name>A0A1M4ZAR6_9THEO</name>
<sequence length="170" mass="19366">MSNTRNIAIGGILSASILIILYLASILPTSRLFLLMICSIILAVIIIEVGIKAGWLSLGTTFLLALYFAQNKSIVTLYALFFGLYGILKAYIEGVIKNLYIQYILKLLFFNCDLLILYYLATAFAGNIYNNVFHYAWWIVYLFLLAAFIVYDYALTAFISYYYKHIKGKI</sequence>
<accession>A0A1M4ZAR6</accession>
<evidence type="ECO:0008006" key="4">
    <source>
        <dbReference type="Google" id="ProtNLM"/>
    </source>
</evidence>
<feature type="transmembrane region" description="Helical" evidence="1">
    <location>
        <begin position="75"/>
        <end position="92"/>
    </location>
</feature>
<keyword evidence="1" id="KW-1133">Transmembrane helix</keyword>
<evidence type="ECO:0000313" key="2">
    <source>
        <dbReference type="EMBL" id="SHF15131.1"/>
    </source>
</evidence>
<feature type="transmembrane region" description="Helical" evidence="1">
    <location>
        <begin position="104"/>
        <end position="129"/>
    </location>
</feature>
<reference evidence="2 3" key="1">
    <citation type="submission" date="2016-11" db="EMBL/GenBank/DDBJ databases">
        <authorList>
            <person name="Jaros S."/>
            <person name="Januszkiewicz K."/>
            <person name="Wedrychowicz H."/>
        </authorList>
    </citation>
    <scope>NUCLEOTIDE SEQUENCE [LARGE SCALE GENOMIC DNA]</scope>
    <source>
        <strain evidence="2 3">DSM 17918</strain>
    </source>
</reference>
<proteinExistence type="predicted"/>
<dbReference type="AlphaFoldDB" id="A0A1M4ZAR6"/>
<dbReference type="STRING" id="1121256.SAMN02746089_01380"/>
<dbReference type="EMBL" id="FQVH01000013">
    <property type="protein sequence ID" value="SHF15131.1"/>
    <property type="molecule type" value="Genomic_DNA"/>
</dbReference>
<keyword evidence="1" id="KW-0812">Transmembrane</keyword>
<feature type="transmembrane region" description="Helical" evidence="1">
    <location>
        <begin position="135"/>
        <end position="163"/>
    </location>
</feature>
<gene>
    <name evidence="2" type="ORF">SAMN02746089_01380</name>
</gene>
<feature type="transmembrane region" description="Helical" evidence="1">
    <location>
        <begin position="32"/>
        <end position="55"/>
    </location>
</feature>
<dbReference type="OrthoDB" id="1708005at2"/>
<dbReference type="RefSeq" id="WP_073343199.1">
    <property type="nucleotide sequence ID" value="NZ_FQVH01000013.1"/>
</dbReference>
<keyword evidence="3" id="KW-1185">Reference proteome</keyword>
<feature type="transmembrane region" description="Helical" evidence="1">
    <location>
        <begin position="6"/>
        <end position="25"/>
    </location>
</feature>
<evidence type="ECO:0000256" key="1">
    <source>
        <dbReference type="SAM" id="Phobius"/>
    </source>
</evidence>
<organism evidence="2 3">
    <name type="scientific">Caldanaerobius fijiensis DSM 17918</name>
    <dbReference type="NCBI Taxonomy" id="1121256"/>
    <lineage>
        <taxon>Bacteria</taxon>
        <taxon>Bacillati</taxon>
        <taxon>Bacillota</taxon>
        <taxon>Clostridia</taxon>
        <taxon>Thermoanaerobacterales</taxon>
        <taxon>Thermoanaerobacteraceae</taxon>
        <taxon>Caldanaerobius</taxon>
    </lineage>
</organism>